<evidence type="ECO:0000256" key="1">
    <source>
        <dbReference type="SAM" id="Phobius"/>
    </source>
</evidence>
<keyword evidence="1" id="KW-1133">Transmembrane helix</keyword>
<evidence type="ECO:0000313" key="2">
    <source>
        <dbReference type="EMBL" id="MFD2565459.1"/>
    </source>
</evidence>
<dbReference type="EMBL" id="JBHULE010000035">
    <property type="protein sequence ID" value="MFD2565459.1"/>
    <property type="molecule type" value="Genomic_DNA"/>
</dbReference>
<name>A0ABW5LMQ1_9FLAO</name>
<proteinExistence type="predicted"/>
<gene>
    <name evidence="2" type="ORF">ACFSR1_22460</name>
</gene>
<keyword evidence="3" id="KW-1185">Reference proteome</keyword>
<protein>
    <submittedName>
        <fullName evidence="2">Uncharacterized protein</fullName>
    </submittedName>
</protein>
<feature type="transmembrane region" description="Helical" evidence="1">
    <location>
        <begin position="55"/>
        <end position="75"/>
    </location>
</feature>
<feature type="transmembrane region" description="Helical" evidence="1">
    <location>
        <begin position="87"/>
        <end position="105"/>
    </location>
</feature>
<feature type="transmembrane region" description="Helical" evidence="1">
    <location>
        <begin position="111"/>
        <end position="131"/>
    </location>
</feature>
<keyword evidence="1" id="KW-0812">Transmembrane</keyword>
<feature type="transmembrane region" description="Helical" evidence="1">
    <location>
        <begin position="21"/>
        <end position="43"/>
    </location>
</feature>
<dbReference type="Proteomes" id="UP001597319">
    <property type="component" value="Unassembled WGS sequence"/>
</dbReference>
<organism evidence="2 3">
    <name type="scientific">Aquimarina rubra</name>
    <dbReference type="NCBI Taxonomy" id="1920033"/>
    <lineage>
        <taxon>Bacteria</taxon>
        <taxon>Pseudomonadati</taxon>
        <taxon>Bacteroidota</taxon>
        <taxon>Flavobacteriia</taxon>
        <taxon>Flavobacteriales</taxon>
        <taxon>Flavobacteriaceae</taxon>
        <taxon>Aquimarina</taxon>
    </lineage>
</organism>
<reference evidence="3" key="1">
    <citation type="journal article" date="2019" name="Int. J. Syst. Evol. Microbiol.">
        <title>The Global Catalogue of Microorganisms (GCM) 10K type strain sequencing project: providing services to taxonomists for standard genome sequencing and annotation.</title>
        <authorList>
            <consortium name="The Broad Institute Genomics Platform"/>
            <consortium name="The Broad Institute Genome Sequencing Center for Infectious Disease"/>
            <person name="Wu L."/>
            <person name="Ma J."/>
        </authorList>
    </citation>
    <scope>NUCLEOTIDE SEQUENCE [LARGE SCALE GENOMIC DNA]</scope>
    <source>
        <strain evidence="3">KCTC 52274</strain>
    </source>
</reference>
<sequence>MKISGNKSEMISLRNIFEKRMFLLIGIIYLIFHFFIAGVRFPVGMNQTVGWGSDIINLFYFFEPSLWLLFLLGYGILQLIGIKTREVLSMIHVGLIVLSLIVSSKNIQFEIILIIGLVSLGAFLLNIFWSVRHRKAKD</sequence>
<comment type="caution">
    <text evidence="2">The sequence shown here is derived from an EMBL/GenBank/DDBJ whole genome shotgun (WGS) entry which is preliminary data.</text>
</comment>
<accession>A0ABW5LMQ1</accession>
<keyword evidence="1" id="KW-0472">Membrane</keyword>
<evidence type="ECO:0000313" key="3">
    <source>
        <dbReference type="Proteomes" id="UP001597319"/>
    </source>
</evidence>